<reference evidence="2 3" key="1">
    <citation type="submission" date="2015-02" db="EMBL/GenBank/DDBJ databases">
        <title>Draft genome sequences of ten Microbacterium spp. with emphasis on heavy metal contaminated environments.</title>
        <authorList>
            <person name="Corretto E."/>
        </authorList>
    </citation>
    <scope>NUCLEOTIDE SEQUENCE [LARGE SCALE GENOMIC DNA]</scope>
    <source>
        <strain evidence="2 3">DSM 8608</strain>
    </source>
</reference>
<dbReference type="EMBL" id="JYJA01000038">
    <property type="protein sequence ID" value="KJL41155.1"/>
    <property type="molecule type" value="Genomic_DNA"/>
</dbReference>
<dbReference type="PATRIC" id="fig|69370.6.peg.3126"/>
<keyword evidence="1" id="KW-0812">Transmembrane</keyword>
<feature type="transmembrane region" description="Helical" evidence="1">
    <location>
        <begin position="28"/>
        <end position="49"/>
    </location>
</feature>
<dbReference type="RefSeq" id="WP_045300917.1">
    <property type="nucleotide sequence ID" value="NZ_JYJA01000038.1"/>
</dbReference>
<gene>
    <name evidence="2" type="ORF">RS82_03071</name>
</gene>
<proteinExistence type="predicted"/>
<dbReference type="AlphaFoldDB" id="A0A0M2HAT6"/>
<keyword evidence="3" id="KW-1185">Reference proteome</keyword>
<dbReference type="OrthoDB" id="5074596at2"/>
<evidence type="ECO:0000313" key="3">
    <source>
        <dbReference type="Proteomes" id="UP000034098"/>
    </source>
</evidence>
<comment type="caution">
    <text evidence="2">The sequence shown here is derived from an EMBL/GenBank/DDBJ whole genome shotgun (WGS) entry which is preliminary data.</text>
</comment>
<accession>A0A0M2HAT6</accession>
<name>A0A0M2HAT6_MICTR</name>
<evidence type="ECO:0000256" key="1">
    <source>
        <dbReference type="SAM" id="Phobius"/>
    </source>
</evidence>
<keyword evidence="1" id="KW-0472">Membrane</keyword>
<dbReference type="Proteomes" id="UP000034098">
    <property type="component" value="Unassembled WGS sequence"/>
</dbReference>
<evidence type="ECO:0000313" key="2">
    <source>
        <dbReference type="EMBL" id="KJL41155.1"/>
    </source>
</evidence>
<sequence length="136" mass="14113">MTNHGEAASTASEESPAPADVGLWSERWFRVLTLVNVAIVIASACVWAASLSGALPMAASWLMFAVPVVPATVAMPAVSVVIVGSAAALSALNMFGERQKGRRFLRAMTVWGTIALGAPVAFAAVWIFVAAIGSLR</sequence>
<feature type="transmembrane region" description="Helical" evidence="1">
    <location>
        <begin position="61"/>
        <end position="89"/>
    </location>
</feature>
<feature type="transmembrane region" description="Helical" evidence="1">
    <location>
        <begin position="110"/>
        <end position="133"/>
    </location>
</feature>
<organism evidence="2 3">
    <name type="scientific">Microbacterium trichothecenolyticum</name>
    <name type="common">Aureobacterium trichothecenolyticum</name>
    <dbReference type="NCBI Taxonomy" id="69370"/>
    <lineage>
        <taxon>Bacteria</taxon>
        <taxon>Bacillati</taxon>
        <taxon>Actinomycetota</taxon>
        <taxon>Actinomycetes</taxon>
        <taxon>Micrococcales</taxon>
        <taxon>Microbacteriaceae</taxon>
        <taxon>Microbacterium</taxon>
    </lineage>
</organism>
<protein>
    <submittedName>
        <fullName evidence="2">Uncharacterized protein</fullName>
    </submittedName>
</protein>
<keyword evidence="1" id="KW-1133">Transmembrane helix</keyword>